<feature type="compositionally biased region" description="Basic residues" evidence="1">
    <location>
        <begin position="213"/>
        <end position="224"/>
    </location>
</feature>
<evidence type="ECO:0000313" key="2">
    <source>
        <dbReference type="EMBL" id="KAK8840710.1"/>
    </source>
</evidence>
<reference evidence="2 3" key="1">
    <citation type="submission" date="2024-04" db="EMBL/GenBank/DDBJ databases">
        <title>Tritrichomonas musculus Genome.</title>
        <authorList>
            <person name="Alves-Ferreira E."/>
            <person name="Grigg M."/>
            <person name="Lorenzi H."/>
            <person name="Galac M."/>
        </authorList>
    </citation>
    <scope>NUCLEOTIDE SEQUENCE [LARGE SCALE GENOMIC DNA]</scope>
    <source>
        <strain evidence="2 3">EAF2021</strain>
    </source>
</reference>
<evidence type="ECO:0000313" key="3">
    <source>
        <dbReference type="Proteomes" id="UP001470230"/>
    </source>
</evidence>
<proteinExistence type="predicted"/>
<dbReference type="EMBL" id="JAPFFF010000044">
    <property type="protein sequence ID" value="KAK8840710.1"/>
    <property type="molecule type" value="Genomic_DNA"/>
</dbReference>
<accession>A0ABR2H5I5</accession>
<feature type="region of interest" description="Disordered" evidence="1">
    <location>
        <begin position="533"/>
        <end position="553"/>
    </location>
</feature>
<name>A0ABR2H5I5_9EUKA</name>
<protein>
    <submittedName>
        <fullName evidence="2">Uncharacterized protein</fullName>
    </submittedName>
</protein>
<evidence type="ECO:0000256" key="1">
    <source>
        <dbReference type="SAM" id="MobiDB-lite"/>
    </source>
</evidence>
<keyword evidence="3" id="KW-1185">Reference proteome</keyword>
<feature type="compositionally biased region" description="Acidic residues" evidence="1">
    <location>
        <begin position="541"/>
        <end position="553"/>
    </location>
</feature>
<sequence>MDSILKIIKYLFNSQNIENNDATIDEFFENGLSFPQFITLIYNVDEIPHILEDPKTSIEKEENNKAAFKFLWQYNDLVRKTYPRYSSTIDKANLLLLILTTRCFRTEINGIIEKCNSITKSIDIEFTNKNDIISPKCLLALLNVITEGCVEILDEVDDFDKVMTDSFEQAKVPLVITRDSLTEQYESTFLIQIDIIFEVCKDTISQIEYRKNQGQKRRNSRRRANAVNMSKPRTDGSEDPILKTLNLFSKTKFNFSNFNESVLNDSIPKVVMFYLNVKSIENVTIDFNSQSTEQITAEQIKNIEAVINFLKGKEIKFQYLKFDFENKLTRETSAELFYRNFLNLFFLKSLKKDFYLRCGVILSTKKTFDDFDTFSDLSDLRVFPALLHFLTEKNLHFDYDSLPTKYSEINSIFSKANVPLIFNEKFLDSQKKLNYTDEAYYQLQIIFNEIDSIKFRFLRVFQIILYAIYTFKKIKVPKFDHIAGSIRAKRKSLEFQSEQLTQYLNRKDSRGTFGRSSGLFLFPLKKNVKPYKTYRQRQEETTSEETESKEEENVNEIQIEPFEKFWDSQDSNFGFDSGIIYDKEKFLKNQRKSQIDWKNAIKYLTKTMSSNSLDKLPSSSEIDLSASMQNTLILSKSTLYKVFYYDESLKRWTFQLDILNQLGNKKKLGQKNLKTPVISYLVSKEEDLISIMSNFITSPYPKLDLESKRKIFVYAFSDKTLDQLDPITKSEEDDDDFQSKKKLIKPIFLLFHVPKEMEDRPDLQKIVFQIYCYLSVISDLEIVVLDNCHYLDQIDFMKSMKEVFQLIKKQVDSKENNDKKSSDSEEFMNEDINNDEEDNRIEFDDESDDDDDDFELEEDKWEDQDIEVQEIQEDEEDNNEGISDSLRSFFGLLKYSKTIFLINDPTVQINKEIEKQIRDNMFFDDIEFQFKYDSHIHYINVNDIASYGPFLSTLTNSVIGTNTVYNHFESCIMFVDVFHCCSSFAHFRSWSSSYAGRLKNIIYDRYSMLESSRSLRKTSSFALLSELRKEVSKIGPSFDIDFRNECENVLLSLKDYLNQKDHEVYSKELLKSSDSHLDYIRNKMNTKVYWTEQQMEAIKHDHIQFLKNEFFDIIKLNCIDKIYNVVYEANIDILKNQINDDMASIDAIFEPFVKRIELKKSANEKSLKEQIKKGANYALKETENLREIMITVQINKDLKTEIEQDF</sequence>
<feature type="compositionally biased region" description="Acidic residues" evidence="1">
    <location>
        <begin position="824"/>
        <end position="865"/>
    </location>
</feature>
<gene>
    <name evidence="2" type="ORF">M9Y10_030486</name>
</gene>
<dbReference type="Proteomes" id="UP001470230">
    <property type="component" value="Unassembled WGS sequence"/>
</dbReference>
<feature type="region of interest" description="Disordered" evidence="1">
    <location>
        <begin position="815"/>
        <end position="865"/>
    </location>
</feature>
<feature type="region of interest" description="Disordered" evidence="1">
    <location>
        <begin position="211"/>
        <end position="236"/>
    </location>
</feature>
<organism evidence="2 3">
    <name type="scientific">Tritrichomonas musculus</name>
    <dbReference type="NCBI Taxonomy" id="1915356"/>
    <lineage>
        <taxon>Eukaryota</taxon>
        <taxon>Metamonada</taxon>
        <taxon>Parabasalia</taxon>
        <taxon>Tritrichomonadida</taxon>
        <taxon>Tritrichomonadidae</taxon>
        <taxon>Tritrichomonas</taxon>
    </lineage>
</organism>
<comment type="caution">
    <text evidence="2">The sequence shown here is derived from an EMBL/GenBank/DDBJ whole genome shotgun (WGS) entry which is preliminary data.</text>
</comment>